<dbReference type="Gene3D" id="3.40.1390.30">
    <property type="entry name" value="NIF3 (NGG1p interacting factor 3)-like"/>
    <property type="match status" value="1"/>
</dbReference>
<keyword evidence="2" id="KW-0479">Metal-binding</keyword>
<dbReference type="Proteomes" id="UP000030661">
    <property type="component" value="Unassembled WGS sequence"/>
</dbReference>
<feature type="binding site" evidence="2">
    <location>
        <position position="92"/>
    </location>
    <ligand>
        <name>a divalent metal cation</name>
        <dbReference type="ChEBI" id="CHEBI:60240"/>
        <label>1</label>
    </ligand>
</feature>
<evidence type="ECO:0000256" key="2">
    <source>
        <dbReference type="PIRSR" id="PIRSR602678-1"/>
    </source>
</evidence>
<dbReference type="InterPro" id="IPR002678">
    <property type="entry name" value="DUF34/NIF3"/>
</dbReference>
<evidence type="ECO:0000313" key="3">
    <source>
        <dbReference type="EMBL" id="GAK55333.1"/>
    </source>
</evidence>
<comment type="similarity">
    <text evidence="1">Belongs to the GTP cyclohydrolase I type 2/NIF3 family.</text>
</comment>
<keyword evidence="4" id="KW-1185">Reference proteome</keyword>
<dbReference type="EMBL" id="DF820463">
    <property type="protein sequence ID" value="GAK55333.1"/>
    <property type="molecule type" value="Genomic_DNA"/>
</dbReference>
<dbReference type="HOGENOM" id="CLU_822962_0_0_0"/>
<dbReference type="InterPro" id="IPR036069">
    <property type="entry name" value="DUF34/NIF3_sf"/>
</dbReference>
<dbReference type="AlphaFoldDB" id="A0A0S6W6P4"/>
<sequence length="337" mass="36594">MKEKIFVRDLVEVLDSITGGRVLKSPQDFASGKNPFVVTKSSNIPGKAVTETPGLVCGSLDQEIKKIAVLMTLTESGIELAGATGVDALVAHHPIADAANAGGVLLRTYLGLYNVAALELHEAFHGLHPGIAYLHGHKAYHVDIRYGGIPGNILYVGDALPEVKTVGDMLFRLDTLMGTEVEEKVLQSERQIRGCQEIQETSVSARGSILVGSPEKPVTKVIHIFPHTGFTPEHLERVVSEHPGADTMLATISRVYPGNPLIEKARELGLNFVCGNSHALEIIENGLPLARAIKMHLPDVDVVIFRERLTSIPLDKFGAKDVQEYASYIAQNFLMKK</sequence>
<dbReference type="Pfam" id="PF01784">
    <property type="entry name" value="DUF34_NIF3"/>
    <property type="match status" value="1"/>
</dbReference>
<protein>
    <recommendedName>
        <fullName evidence="5">GTP cyclohydrolase 1 type 2 homolog</fullName>
    </recommendedName>
</protein>
<dbReference type="SUPFAM" id="SSF102705">
    <property type="entry name" value="NIF3 (NGG1p interacting factor 3)-like"/>
    <property type="match status" value="1"/>
</dbReference>
<dbReference type="STRING" id="1499967.U27_02165"/>
<evidence type="ECO:0000313" key="4">
    <source>
        <dbReference type="Proteomes" id="UP000030661"/>
    </source>
</evidence>
<reference evidence="3" key="1">
    <citation type="journal article" date="2015" name="PeerJ">
        <title>First genomic representation of candidate bacterial phylum KSB3 points to enhanced environmental sensing as a trigger of wastewater bulking.</title>
        <authorList>
            <person name="Sekiguchi Y."/>
            <person name="Ohashi A."/>
            <person name="Parks D.H."/>
            <person name="Yamauchi T."/>
            <person name="Tyson G.W."/>
            <person name="Hugenholtz P."/>
        </authorList>
    </citation>
    <scope>NUCLEOTIDE SEQUENCE [LARGE SCALE GENOMIC DNA]</scope>
</reference>
<dbReference type="eggNOG" id="COG0327">
    <property type="taxonomic scope" value="Bacteria"/>
</dbReference>
<evidence type="ECO:0008006" key="5">
    <source>
        <dbReference type="Google" id="ProtNLM"/>
    </source>
</evidence>
<feature type="binding site" evidence="2">
    <location>
        <position position="93"/>
    </location>
    <ligand>
        <name>a divalent metal cation</name>
        <dbReference type="ChEBI" id="CHEBI:60240"/>
        <label>1</label>
    </ligand>
</feature>
<proteinExistence type="inferred from homology"/>
<evidence type="ECO:0000256" key="1">
    <source>
        <dbReference type="ARBA" id="ARBA00006964"/>
    </source>
</evidence>
<gene>
    <name evidence="3" type="ORF">U27_02165</name>
</gene>
<accession>A0A0S6W6P4</accession>
<organism evidence="3">
    <name type="scientific">Vecturithrix granuli</name>
    <dbReference type="NCBI Taxonomy" id="1499967"/>
    <lineage>
        <taxon>Bacteria</taxon>
        <taxon>Candidatus Moduliflexota</taxon>
        <taxon>Candidatus Vecturitrichia</taxon>
        <taxon>Candidatus Vecturitrichales</taxon>
        <taxon>Candidatus Vecturitrichaceae</taxon>
        <taxon>Candidatus Vecturithrix</taxon>
    </lineage>
</organism>
<name>A0A0S6W6P4_VECG1</name>
<dbReference type="GO" id="GO:0046872">
    <property type="term" value="F:metal ion binding"/>
    <property type="evidence" value="ECO:0007669"/>
    <property type="project" value="UniProtKB-KW"/>
</dbReference>